<protein>
    <submittedName>
        <fullName evidence="1">Alpha/beta-Hydrolases superfamily protein</fullName>
    </submittedName>
</protein>
<dbReference type="AlphaFoldDB" id="A0A5A7PYK3"/>
<dbReference type="GO" id="GO:0016787">
    <property type="term" value="F:hydrolase activity"/>
    <property type="evidence" value="ECO:0007669"/>
    <property type="project" value="UniProtKB-KW"/>
</dbReference>
<evidence type="ECO:0000313" key="2">
    <source>
        <dbReference type="Proteomes" id="UP000325081"/>
    </source>
</evidence>
<evidence type="ECO:0000313" key="1">
    <source>
        <dbReference type="EMBL" id="GER37187.1"/>
    </source>
</evidence>
<keyword evidence="1" id="KW-0378">Hydrolase</keyword>
<sequence>MSKLKGLTLGYEKGDKSRLVRVSDLMVAGKREWDKDLVYQTFNPFVAGLILKIALDPFESRDKIVWHWDVKFTWNCQFRGKSETFCGDAGLIFWGPKFDLSRNEWIWNCFRCWKICRLSWSLLGDSKGDFNRWWIEVSSGKRGSCWEERIGLSAYLMCPLWKARNDWVFQKVKVMDKDLVEKARQSWGEFIAANSKGKRGNRAVREEDLKSTSNPEVEVGQLCITVSIWQSSQGSLGRECVARRDGKILKTCTQEGVCSGSEEEDQLAEIKWCMELARGQGWTNFACLIDQQSIMQKLTTGAGFFPHLGCLRQYVMICPGEAYFEFVRRKIGLTYKSSGLLLLPPIGFGMEPHLGFIWGFPDLVRFVRGTASVNPRLSWYQSRFTHSSWAWAYMGPCNDVPVTQPRDVRIYTCELSHIVCTRKIVLTYKSSGLLLLPPIGFGMEPHLGFPDLVRFVRETAPVNPRLLPPTNNIPENLRFPAIAPLDRHQIFTAGSGLLTLRFERWRSDWAVGTCDILTIFLHEFLTMAFNAVLFEYCSPVLSYSSSAGQTGASLTD</sequence>
<name>A0A5A7PYK3_STRAF</name>
<accession>A0A5A7PYK3</accession>
<proteinExistence type="predicted"/>
<organism evidence="1 2">
    <name type="scientific">Striga asiatica</name>
    <name type="common">Asiatic witchweed</name>
    <name type="synonym">Buchnera asiatica</name>
    <dbReference type="NCBI Taxonomy" id="4170"/>
    <lineage>
        <taxon>Eukaryota</taxon>
        <taxon>Viridiplantae</taxon>
        <taxon>Streptophyta</taxon>
        <taxon>Embryophyta</taxon>
        <taxon>Tracheophyta</taxon>
        <taxon>Spermatophyta</taxon>
        <taxon>Magnoliopsida</taxon>
        <taxon>eudicotyledons</taxon>
        <taxon>Gunneridae</taxon>
        <taxon>Pentapetalae</taxon>
        <taxon>asterids</taxon>
        <taxon>lamiids</taxon>
        <taxon>Lamiales</taxon>
        <taxon>Orobanchaceae</taxon>
        <taxon>Buchnereae</taxon>
        <taxon>Striga</taxon>
    </lineage>
</organism>
<reference evidence="2" key="1">
    <citation type="journal article" date="2019" name="Curr. Biol.">
        <title>Genome Sequence of Striga asiatica Provides Insight into the Evolution of Plant Parasitism.</title>
        <authorList>
            <person name="Yoshida S."/>
            <person name="Kim S."/>
            <person name="Wafula E.K."/>
            <person name="Tanskanen J."/>
            <person name="Kim Y.M."/>
            <person name="Honaas L."/>
            <person name="Yang Z."/>
            <person name="Spallek T."/>
            <person name="Conn C.E."/>
            <person name="Ichihashi Y."/>
            <person name="Cheong K."/>
            <person name="Cui S."/>
            <person name="Der J.P."/>
            <person name="Gundlach H."/>
            <person name="Jiao Y."/>
            <person name="Hori C."/>
            <person name="Ishida J.K."/>
            <person name="Kasahara H."/>
            <person name="Kiba T."/>
            <person name="Kim M.S."/>
            <person name="Koo N."/>
            <person name="Laohavisit A."/>
            <person name="Lee Y.H."/>
            <person name="Lumba S."/>
            <person name="McCourt P."/>
            <person name="Mortimer J.C."/>
            <person name="Mutuku J.M."/>
            <person name="Nomura T."/>
            <person name="Sasaki-Sekimoto Y."/>
            <person name="Seto Y."/>
            <person name="Wang Y."/>
            <person name="Wakatake T."/>
            <person name="Sakakibara H."/>
            <person name="Demura T."/>
            <person name="Yamaguchi S."/>
            <person name="Yoneyama K."/>
            <person name="Manabe R.I."/>
            <person name="Nelson D.C."/>
            <person name="Schulman A.H."/>
            <person name="Timko M.P."/>
            <person name="dePamphilis C.W."/>
            <person name="Choi D."/>
            <person name="Shirasu K."/>
        </authorList>
    </citation>
    <scope>NUCLEOTIDE SEQUENCE [LARGE SCALE GENOMIC DNA]</scope>
    <source>
        <strain evidence="2">cv. UVA1</strain>
    </source>
</reference>
<dbReference type="Proteomes" id="UP000325081">
    <property type="component" value="Unassembled WGS sequence"/>
</dbReference>
<dbReference type="EMBL" id="BKCP01005294">
    <property type="protein sequence ID" value="GER37187.1"/>
    <property type="molecule type" value="Genomic_DNA"/>
</dbReference>
<dbReference type="OrthoDB" id="1884734at2759"/>
<comment type="caution">
    <text evidence="1">The sequence shown here is derived from an EMBL/GenBank/DDBJ whole genome shotgun (WGS) entry which is preliminary data.</text>
</comment>
<gene>
    <name evidence="1" type="ORF">STAS_13575</name>
</gene>
<keyword evidence="2" id="KW-1185">Reference proteome</keyword>